<dbReference type="GO" id="GO:0016020">
    <property type="term" value="C:membrane"/>
    <property type="evidence" value="ECO:0007669"/>
    <property type="project" value="TreeGrafter"/>
</dbReference>
<dbReference type="InterPro" id="IPR020904">
    <property type="entry name" value="Sc_DH/Rdtase_CS"/>
</dbReference>
<dbReference type="AlphaFoldDB" id="A0A062Y1S3"/>
<evidence type="ECO:0000259" key="3">
    <source>
        <dbReference type="SMART" id="SM00822"/>
    </source>
</evidence>
<keyword evidence="5" id="KW-1185">Reference proteome</keyword>
<dbReference type="PANTHER" id="PTHR44196:SF1">
    <property type="entry name" value="DEHYDROGENASE_REDUCTASE SDR FAMILY MEMBER 7B"/>
    <property type="match status" value="1"/>
</dbReference>
<dbReference type="Gene3D" id="3.40.50.720">
    <property type="entry name" value="NAD(P)-binding Rossmann-like Domain"/>
    <property type="match status" value="1"/>
</dbReference>
<evidence type="ECO:0000313" key="5">
    <source>
        <dbReference type="Proteomes" id="UP000027284"/>
    </source>
</evidence>
<dbReference type="OrthoDB" id="9805904at2"/>
<dbReference type="GO" id="GO:0016491">
    <property type="term" value="F:oxidoreductase activity"/>
    <property type="evidence" value="ECO:0007669"/>
    <property type="project" value="UniProtKB-KW"/>
</dbReference>
<organism evidence="4 5">
    <name type="scientific">Thermoanaerobaculum aquaticum</name>
    <dbReference type="NCBI Taxonomy" id="1312852"/>
    <lineage>
        <taxon>Bacteria</taxon>
        <taxon>Pseudomonadati</taxon>
        <taxon>Acidobacteriota</taxon>
        <taxon>Thermoanaerobaculia</taxon>
        <taxon>Thermoanaerobaculales</taxon>
        <taxon>Thermoanaerobaculaceae</taxon>
        <taxon>Thermoanaerobaculum</taxon>
    </lineage>
</organism>
<dbReference type="PRINTS" id="PR00081">
    <property type="entry name" value="GDHRDH"/>
</dbReference>
<gene>
    <name evidence="4" type="ORF">EG19_11485</name>
</gene>
<dbReference type="STRING" id="1312852.EG19_11485"/>
<protein>
    <submittedName>
        <fullName evidence="4">Short-chain dehydrogenase</fullName>
    </submittedName>
</protein>
<comment type="similarity">
    <text evidence="1">Belongs to the short-chain dehydrogenases/reductases (SDR) family.</text>
</comment>
<dbReference type="SUPFAM" id="SSF51735">
    <property type="entry name" value="NAD(P)-binding Rossmann-fold domains"/>
    <property type="match status" value="1"/>
</dbReference>
<dbReference type="SMART" id="SM00822">
    <property type="entry name" value="PKS_KR"/>
    <property type="match status" value="1"/>
</dbReference>
<dbReference type="Pfam" id="PF00106">
    <property type="entry name" value="adh_short"/>
    <property type="match status" value="1"/>
</dbReference>
<evidence type="ECO:0000313" key="4">
    <source>
        <dbReference type="EMBL" id="KDA54331.1"/>
    </source>
</evidence>
<dbReference type="EMBL" id="JMFG01000008">
    <property type="protein sequence ID" value="KDA54331.1"/>
    <property type="molecule type" value="Genomic_DNA"/>
</dbReference>
<dbReference type="InterPro" id="IPR057326">
    <property type="entry name" value="KR_dom"/>
</dbReference>
<accession>A0A062Y1S3</accession>
<reference evidence="4 5" key="1">
    <citation type="submission" date="2014-04" db="EMBL/GenBank/DDBJ databases">
        <title>The Genome Sequence of Thermoanaerobaculum aquaticum MP-01, The First Cultivated Group 23 Acidobacterium.</title>
        <authorList>
            <person name="Stamps B.W."/>
            <person name="Losey N.A."/>
            <person name="Lawson P.A."/>
            <person name="Stevenson B.S."/>
        </authorList>
    </citation>
    <scope>NUCLEOTIDE SEQUENCE [LARGE SCALE GENOMIC DNA]</scope>
    <source>
        <strain evidence="4 5">MP-01</strain>
    </source>
</reference>
<proteinExistence type="inferred from homology"/>
<name>A0A062Y1S3_9BACT</name>
<dbReference type="NCBIfam" id="NF004825">
    <property type="entry name" value="PRK06181.1"/>
    <property type="match status" value="1"/>
</dbReference>
<sequence length="270" mass="28999">MRNAAGLRVFITGGSSGIGAALARRFAQLKAKVVIAARSQERLEAVCQGIRAQGGWAQAVVCDVTDSLSVEKAVAFARESLGGLDVVVANAGFGVVGRVEELTLEDFERQFETNVYGVIRTVKAALPALKESRGVLAIMGSVSGYFPTPGASAYAMSKFAVRALAESLRGELRPYGVSVVLISPGFVESNIRRVDNRGILRPEAPDPVPPWLIMPAEKAAKLMVRAILKRKPELVVTGHGKLAVFLARHFPRLTRALVSRSQARRQPGRN</sequence>
<keyword evidence="2" id="KW-0560">Oxidoreductase</keyword>
<evidence type="ECO:0000256" key="2">
    <source>
        <dbReference type="ARBA" id="ARBA00023002"/>
    </source>
</evidence>
<feature type="domain" description="Ketoreductase" evidence="3">
    <location>
        <begin position="7"/>
        <end position="185"/>
    </location>
</feature>
<dbReference type="InterPro" id="IPR002347">
    <property type="entry name" value="SDR_fam"/>
</dbReference>
<dbReference type="PANTHER" id="PTHR44196">
    <property type="entry name" value="DEHYDROGENASE/REDUCTASE SDR FAMILY MEMBER 7B"/>
    <property type="match status" value="1"/>
</dbReference>
<evidence type="ECO:0000256" key="1">
    <source>
        <dbReference type="ARBA" id="ARBA00006484"/>
    </source>
</evidence>
<dbReference type="RefSeq" id="WP_038047554.1">
    <property type="nucleotide sequence ID" value="NZ_JMFG01000008.1"/>
</dbReference>
<dbReference type="Proteomes" id="UP000027284">
    <property type="component" value="Unassembled WGS sequence"/>
</dbReference>
<dbReference type="PROSITE" id="PS00061">
    <property type="entry name" value="ADH_SHORT"/>
    <property type="match status" value="1"/>
</dbReference>
<dbReference type="InterPro" id="IPR036291">
    <property type="entry name" value="NAD(P)-bd_dom_sf"/>
</dbReference>
<comment type="caution">
    <text evidence="4">The sequence shown here is derived from an EMBL/GenBank/DDBJ whole genome shotgun (WGS) entry which is preliminary data.</text>
</comment>